<dbReference type="Proteomes" id="UP000273022">
    <property type="component" value="Unassembled WGS sequence"/>
</dbReference>
<comment type="caution">
    <text evidence="1">The sequence shown here is derived from an EMBL/GenBank/DDBJ whole genome shotgun (WGS) entry which is preliminary data.</text>
</comment>
<dbReference type="PANTHER" id="PTHR37526:SF1">
    <property type="entry name" value="PROTEIN TUSB"/>
    <property type="match status" value="1"/>
</dbReference>
<name>A0A3A6UN78_9GAMM</name>
<gene>
    <name evidence="1" type="primary">dsrH</name>
    <name evidence="1" type="ORF">D5R81_01825</name>
</gene>
<dbReference type="Gene3D" id="3.40.1260.10">
    <property type="entry name" value="DsrEFH-like"/>
    <property type="match status" value="1"/>
</dbReference>
<dbReference type="InterPro" id="IPR027396">
    <property type="entry name" value="DsrEFH-like"/>
</dbReference>
<dbReference type="GO" id="GO:1990228">
    <property type="term" value="C:sulfurtransferase complex"/>
    <property type="evidence" value="ECO:0007669"/>
    <property type="project" value="TreeGrafter"/>
</dbReference>
<accession>A0A3A6UN78</accession>
<organism evidence="1 2">
    <name type="scientific">Parashewanella spongiae</name>
    <dbReference type="NCBI Taxonomy" id="342950"/>
    <lineage>
        <taxon>Bacteria</taxon>
        <taxon>Pseudomonadati</taxon>
        <taxon>Pseudomonadota</taxon>
        <taxon>Gammaproteobacteria</taxon>
        <taxon>Alteromonadales</taxon>
        <taxon>Shewanellaceae</taxon>
        <taxon>Parashewanella</taxon>
    </lineage>
</organism>
<dbReference type="InterPro" id="IPR007215">
    <property type="entry name" value="Sulphur_relay_TusB/DsrH"/>
</dbReference>
<proteinExistence type="predicted"/>
<evidence type="ECO:0000313" key="2">
    <source>
        <dbReference type="Proteomes" id="UP000273022"/>
    </source>
</evidence>
<reference evidence="1 2" key="1">
    <citation type="submission" date="2018-09" db="EMBL/GenBank/DDBJ databases">
        <title>Phylogeny of the Shewanellaceae, and recommendation for two new genera, Pseudoshewanella and Parashewanella.</title>
        <authorList>
            <person name="Wang G."/>
        </authorList>
    </citation>
    <scope>NUCLEOTIDE SEQUENCE [LARGE SCALE GENOMIC DNA]</scope>
    <source>
        <strain evidence="1 2">KCTC 22492</strain>
    </source>
</reference>
<dbReference type="NCBIfam" id="TIGR03011">
    <property type="entry name" value="sulf_tusB_dsrH"/>
    <property type="match status" value="1"/>
</dbReference>
<dbReference type="AlphaFoldDB" id="A0A3A6UN78"/>
<keyword evidence="2" id="KW-1185">Reference proteome</keyword>
<dbReference type="EMBL" id="QYYH01000006">
    <property type="protein sequence ID" value="RJY19233.1"/>
    <property type="molecule type" value="Genomic_DNA"/>
</dbReference>
<dbReference type="Pfam" id="PF04077">
    <property type="entry name" value="DsrH"/>
    <property type="match status" value="1"/>
</dbReference>
<dbReference type="RefSeq" id="WP_121851950.1">
    <property type="nucleotide sequence ID" value="NZ_CP037952.1"/>
</dbReference>
<dbReference type="GO" id="GO:0016740">
    <property type="term" value="F:transferase activity"/>
    <property type="evidence" value="ECO:0007669"/>
    <property type="project" value="UniProtKB-KW"/>
</dbReference>
<dbReference type="GO" id="GO:0002143">
    <property type="term" value="P:tRNA wobble position uridine thiolation"/>
    <property type="evidence" value="ECO:0007669"/>
    <property type="project" value="InterPro"/>
</dbReference>
<protein>
    <submittedName>
        <fullName evidence="1">Sulfurtransferase complex subunit TusB</fullName>
    </submittedName>
</protein>
<dbReference type="OrthoDB" id="9795117at2"/>
<sequence length="93" mass="10780">MDIHFIQTSLNQDNALELCLKYKNDDDLIILAGSAVSGLLQKQWQRKLLNIDVKILSDDIMAQGLAEKLKHFDAINYQQFIEQTLKYNKVISW</sequence>
<evidence type="ECO:0000313" key="1">
    <source>
        <dbReference type="EMBL" id="RJY19233.1"/>
    </source>
</evidence>
<keyword evidence="1" id="KW-0808">Transferase</keyword>
<dbReference type="PANTHER" id="PTHR37526">
    <property type="entry name" value="PROTEIN TUSB"/>
    <property type="match status" value="1"/>
</dbReference>
<dbReference type="SUPFAM" id="SSF75169">
    <property type="entry name" value="DsrEFH-like"/>
    <property type="match status" value="1"/>
</dbReference>